<feature type="compositionally biased region" description="Acidic residues" evidence="1">
    <location>
        <begin position="308"/>
        <end position="323"/>
    </location>
</feature>
<protein>
    <submittedName>
        <fullName evidence="2">Uncharacterized protein</fullName>
    </submittedName>
</protein>
<sequence>MKYSAFRITINQSRQTSLFGAFSPHDPVVLDKKELLAVVVNKFEKSTKFTFEHKNKKFLVYFIKRIDGRTYLLQIAREDLVNQPKEGETHIETEETTIVPFVHFILDIDTQIILIQERSSVFKETRSAANRILDAFVRNLTEYNVEVEMNSITHVEDFWAEVENAQKIYSLSIDIMPPNLFGSRFRSAIDVKEVHEETNFKKFRIYFANKLGRLRIKRKEFSDLLRTVASGGGDYALQIINDIGDRVKITKDIVIQALILPDEVEDINYLILRNELDKIDRLNDYNLGGNDEEIFTTLSEADQKVDGNEGEQMVDDVGSESVDPENDILEKQLSLFPKKDNPELPPPSTDFDALEGEDPEATRLLPKKKKKDD</sequence>
<evidence type="ECO:0000256" key="1">
    <source>
        <dbReference type="SAM" id="MobiDB-lite"/>
    </source>
</evidence>
<name>A0A840TXV6_9BACT</name>
<dbReference type="AlphaFoldDB" id="A0A840TXV6"/>
<proteinExistence type="predicted"/>
<organism evidence="2 3">
    <name type="scientific">Rhabdobacter roseus</name>
    <dbReference type="NCBI Taxonomy" id="1655419"/>
    <lineage>
        <taxon>Bacteria</taxon>
        <taxon>Pseudomonadati</taxon>
        <taxon>Bacteroidota</taxon>
        <taxon>Cytophagia</taxon>
        <taxon>Cytophagales</taxon>
        <taxon>Cytophagaceae</taxon>
        <taxon>Rhabdobacter</taxon>
    </lineage>
</organism>
<gene>
    <name evidence="2" type="ORF">HNQ92_003176</name>
</gene>
<dbReference type="Proteomes" id="UP000557307">
    <property type="component" value="Unassembled WGS sequence"/>
</dbReference>
<evidence type="ECO:0000313" key="2">
    <source>
        <dbReference type="EMBL" id="MBB5285028.1"/>
    </source>
</evidence>
<dbReference type="EMBL" id="JACHGF010000004">
    <property type="protein sequence ID" value="MBB5285028.1"/>
    <property type="molecule type" value="Genomic_DNA"/>
</dbReference>
<feature type="region of interest" description="Disordered" evidence="1">
    <location>
        <begin position="334"/>
        <end position="373"/>
    </location>
</feature>
<accession>A0A840TXV6</accession>
<dbReference type="RefSeq" id="WP_184174966.1">
    <property type="nucleotide sequence ID" value="NZ_JACHGF010000004.1"/>
</dbReference>
<comment type="caution">
    <text evidence="2">The sequence shown here is derived from an EMBL/GenBank/DDBJ whole genome shotgun (WGS) entry which is preliminary data.</text>
</comment>
<feature type="region of interest" description="Disordered" evidence="1">
    <location>
        <begin position="304"/>
        <end position="323"/>
    </location>
</feature>
<evidence type="ECO:0000313" key="3">
    <source>
        <dbReference type="Proteomes" id="UP000557307"/>
    </source>
</evidence>
<reference evidence="2 3" key="1">
    <citation type="submission" date="2020-08" db="EMBL/GenBank/DDBJ databases">
        <title>Genomic Encyclopedia of Type Strains, Phase IV (KMG-IV): sequencing the most valuable type-strain genomes for metagenomic binning, comparative biology and taxonomic classification.</title>
        <authorList>
            <person name="Goeker M."/>
        </authorList>
    </citation>
    <scope>NUCLEOTIDE SEQUENCE [LARGE SCALE GENOMIC DNA]</scope>
    <source>
        <strain evidence="2 3">DSM 105074</strain>
    </source>
</reference>
<keyword evidence="3" id="KW-1185">Reference proteome</keyword>